<reference evidence="2" key="2">
    <citation type="submission" date="2017-12" db="EMBL/GenBank/DDBJ databases">
        <title>Genome sequence of the Bar-tailed Godwit (Limosa lapponica baueri).</title>
        <authorList>
            <person name="Lima N.C.B."/>
            <person name="Parody-Merino A.M."/>
            <person name="Battley P.F."/>
            <person name="Fidler A.E."/>
            <person name="Prosdocimi F."/>
        </authorList>
    </citation>
    <scope>NUCLEOTIDE SEQUENCE [LARGE SCALE GENOMIC DNA]</scope>
</reference>
<dbReference type="PRINTS" id="PR01345">
    <property type="entry name" value="CERVTRCPTASE"/>
</dbReference>
<accession>A0A2I0UJ83</accession>
<dbReference type="EMBL" id="KZ505728">
    <property type="protein sequence ID" value="PKU46112.1"/>
    <property type="molecule type" value="Genomic_DNA"/>
</dbReference>
<dbReference type="Proteomes" id="UP000233556">
    <property type="component" value="Unassembled WGS sequence"/>
</dbReference>
<dbReference type="GO" id="GO:0003964">
    <property type="term" value="F:RNA-directed DNA polymerase activity"/>
    <property type="evidence" value="ECO:0007669"/>
    <property type="project" value="UniProtKB-KW"/>
</dbReference>
<protein>
    <submittedName>
        <fullName evidence="1">Rna-directed dna polymerase from mobile element jockey-like</fullName>
    </submittedName>
</protein>
<keyword evidence="2" id="KW-1185">Reference proteome</keyword>
<gene>
    <name evidence="1" type="ORF">llap_3609</name>
</gene>
<keyword evidence="1" id="KW-0695">RNA-directed DNA polymerase</keyword>
<proteinExistence type="predicted"/>
<evidence type="ECO:0000313" key="2">
    <source>
        <dbReference type="Proteomes" id="UP000233556"/>
    </source>
</evidence>
<keyword evidence="1" id="KW-0548">Nucleotidyltransferase</keyword>
<keyword evidence="1" id="KW-0808">Transferase</keyword>
<dbReference type="OrthoDB" id="416454at2759"/>
<dbReference type="PANTHER" id="PTHR33332">
    <property type="entry name" value="REVERSE TRANSCRIPTASE DOMAIN-CONTAINING PROTEIN"/>
    <property type="match status" value="1"/>
</dbReference>
<organism evidence="1 2">
    <name type="scientific">Limosa lapponica baueri</name>
    <dbReference type="NCBI Taxonomy" id="1758121"/>
    <lineage>
        <taxon>Eukaryota</taxon>
        <taxon>Metazoa</taxon>
        <taxon>Chordata</taxon>
        <taxon>Craniata</taxon>
        <taxon>Vertebrata</taxon>
        <taxon>Euteleostomi</taxon>
        <taxon>Archelosauria</taxon>
        <taxon>Archosauria</taxon>
        <taxon>Dinosauria</taxon>
        <taxon>Saurischia</taxon>
        <taxon>Theropoda</taxon>
        <taxon>Coelurosauria</taxon>
        <taxon>Aves</taxon>
        <taxon>Neognathae</taxon>
        <taxon>Neoaves</taxon>
        <taxon>Charadriiformes</taxon>
        <taxon>Scolopacidae</taxon>
        <taxon>Limosa</taxon>
    </lineage>
</organism>
<reference evidence="2" key="1">
    <citation type="submission" date="2017-11" db="EMBL/GenBank/DDBJ databases">
        <authorList>
            <person name="Lima N.C."/>
            <person name="Parody-Merino A.M."/>
            <person name="Battley P.F."/>
            <person name="Fidler A.E."/>
            <person name="Prosdocimi F."/>
        </authorList>
    </citation>
    <scope>NUCLEOTIDE SEQUENCE [LARGE SCALE GENOMIC DNA]</scope>
</reference>
<dbReference type="AlphaFoldDB" id="A0A2I0UJ83"/>
<sequence>MKRIVVFSLMFSKNICTGIAAYEPIFKFRGFLLWSECISGQTAYVIYLDFCKATATGLQNILAPQLERYGFDGWSVRWIRNLMDGDIQRITVNNSMFKWKPAMSGVFQGLILGPILFTVLINDIDTGTGYTLSKLGDDTNLKGAVDSLERRDDIQRDLDRLEEWAHVNLTKYNKTKCKTLHLGQNNPQYQYRLRDEGTESSSAEKDLGVLVDEKLDMGQQCALAAQKASCILGCIKRRSRVVIVPFHSALMVYCIQFWGYPHKEDMILWEYPRVSAEEIHENDQTAGTLS</sequence>
<name>A0A2I0UJ83_LIMLA</name>
<evidence type="ECO:0000313" key="1">
    <source>
        <dbReference type="EMBL" id="PKU46112.1"/>
    </source>
</evidence>